<dbReference type="Pfam" id="PF22607">
    <property type="entry name" value="FAD_binding-like"/>
    <property type="match status" value="1"/>
</dbReference>
<organism evidence="3 4">
    <name type="scientific">Knufia fluminis</name>
    <dbReference type="NCBI Taxonomy" id="191047"/>
    <lineage>
        <taxon>Eukaryota</taxon>
        <taxon>Fungi</taxon>
        <taxon>Dikarya</taxon>
        <taxon>Ascomycota</taxon>
        <taxon>Pezizomycotina</taxon>
        <taxon>Eurotiomycetes</taxon>
        <taxon>Chaetothyriomycetidae</taxon>
        <taxon>Chaetothyriales</taxon>
        <taxon>Trichomeriaceae</taxon>
        <taxon>Knufia</taxon>
    </lineage>
</organism>
<dbReference type="Proteomes" id="UP001316803">
    <property type="component" value="Unassembled WGS sequence"/>
</dbReference>
<evidence type="ECO:0000259" key="2">
    <source>
        <dbReference type="Pfam" id="PF22607"/>
    </source>
</evidence>
<dbReference type="PRINTS" id="PR00420">
    <property type="entry name" value="RNGMNOXGNASE"/>
</dbReference>
<evidence type="ECO:0000313" key="4">
    <source>
        <dbReference type="Proteomes" id="UP001316803"/>
    </source>
</evidence>
<dbReference type="InterPro" id="IPR036188">
    <property type="entry name" value="FAD/NAD-bd_sf"/>
</dbReference>
<sequence length="473" mass="52944">MTYLANSRYQSVEYNSRELRFGIRIGNILIQDSRTIEDSVHSMASLSASMNKKKHIIVVGGSLAGLMNAIPLKRLGHKVTILERSPVPLLHDQGAGVVAGGETLEWVQRHGKSKRTKDDISVLSQWRYYLDHKGNIIHRENSHQRMTSWGVLYNIGRECFDGMQRVKQGASAEETEADGNEEGEAKYEYGRTVTAVKDLGDQVEVAFKKARQEDSGEQESTLQGDFLIVADGPSTHLRKLLLGNSTAQRTYAGYVAFRGTVPELELSEAARDVFVEKFTFFHGSNPNTQILAYTIPNAEGTLERGKRLINWVWYHNVAFDSPEYIELMTDNKGKQHRFTLPTGGVMQSAIWERQKQTAQSRLPPQFAELVAKTEKPFVQAITDLEPPKKQMEVGPLMHGKVVIVGDALAGFRPHTAASTSQAAFDALRLEQVFKGELSWDDYQEIVYGFARNVQAHGVRLGNRSQFGKHPLAD</sequence>
<dbReference type="AlphaFoldDB" id="A0AAN8ECS4"/>
<accession>A0AAN8ECS4</accession>
<dbReference type="InterPro" id="IPR053212">
    <property type="entry name" value="DHP_3-monooxygenase"/>
</dbReference>
<reference evidence="3 4" key="1">
    <citation type="submission" date="2022-12" db="EMBL/GenBank/DDBJ databases">
        <title>Genomic features and morphological characterization of a novel Knufia sp. strain isolated from spacecraft assembly facility.</title>
        <authorList>
            <person name="Teixeira M."/>
            <person name="Chander A.M."/>
            <person name="Stajich J.E."/>
            <person name="Venkateswaran K."/>
        </authorList>
    </citation>
    <scope>NUCLEOTIDE SEQUENCE [LARGE SCALE GENOMIC DNA]</scope>
    <source>
        <strain evidence="3 4">FJI-L2-BK-P2</strain>
    </source>
</reference>
<dbReference type="SUPFAM" id="SSF54373">
    <property type="entry name" value="FAD-linked reductases, C-terminal domain"/>
    <property type="match status" value="1"/>
</dbReference>
<evidence type="ECO:0008006" key="5">
    <source>
        <dbReference type="Google" id="ProtNLM"/>
    </source>
</evidence>
<comment type="caution">
    <text evidence="3">The sequence shown here is derived from an EMBL/GenBank/DDBJ whole genome shotgun (WGS) entry which is preliminary data.</text>
</comment>
<evidence type="ECO:0000259" key="1">
    <source>
        <dbReference type="Pfam" id="PF00070"/>
    </source>
</evidence>
<name>A0AAN8ECS4_9EURO</name>
<dbReference type="Gene3D" id="3.50.50.60">
    <property type="entry name" value="FAD/NAD(P)-binding domain"/>
    <property type="match status" value="1"/>
</dbReference>
<dbReference type="Pfam" id="PF00070">
    <property type="entry name" value="Pyr_redox"/>
    <property type="match status" value="1"/>
</dbReference>
<dbReference type="InterPro" id="IPR054707">
    <property type="entry name" value="DhpH_subs-bd"/>
</dbReference>
<dbReference type="SUPFAM" id="SSF51905">
    <property type="entry name" value="FAD/NAD(P)-binding domain"/>
    <property type="match status" value="1"/>
</dbReference>
<dbReference type="PANTHER" id="PTHR47469:SF2">
    <property type="entry name" value="OS06G0597600 PROTEIN"/>
    <property type="match status" value="1"/>
</dbReference>
<feature type="domain" description="Pyridine nucleotide-disulphide oxidoreductase N-terminal" evidence="1">
    <location>
        <begin position="55"/>
        <end position="92"/>
    </location>
</feature>
<dbReference type="PANTHER" id="PTHR47469">
    <property type="entry name" value="MONOOXYGENASE-LIKE"/>
    <property type="match status" value="1"/>
</dbReference>
<dbReference type="InterPro" id="IPR039648">
    <property type="entry name" value="DHPH_N"/>
</dbReference>
<dbReference type="EMBL" id="JAKLMC020000015">
    <property type="protein sequence ID" value="KAK5952514.1"/>
    <property type="molecule type" value="Genomic_DNA"/>
</dbReference>
<gene>
    <name evidence="3" type="ORF">OHC33_006558</name>
</gene>
<protein>
    <recommendedName>
        <fullName evidence="5">FAD-binding domain-containing protein</fullName>
    </recommendedName>
</protein>
<evidence type="ECO:0000313" key="3">
    <source>
        <dbReference type="EMBL" id="KAK5952514.1"/>
    </source>
</evidence>
<dbReference type="Gene3D" id="3.30.9.60">
    <property type="match status" value="1"/>
</dbReference>
<feature type="domain" description="2,6-dihydroxypyridine 3-monooxygenase substrate binding" evidence="2">
    <location>
        <begin position="251"/>
        <end position="383"/>
    </location>
</feature>
<proteinExistence type="predicted"/>
<keyword evidence="4" id="KW-1185">Reference proteome</keyword>